<evidence type="ECO:0000256" key="1">
    <source>
        <dbReference type="SAM" id="Coils"/>
    </source>
</evidence>
<evidence type="ECO:0000313" key="3">
    <source>
        <dbReference type="Proteomes" id="UP000054498"/>
    </source>
</evidence>
<organism evidence="2 3">
    <name type="scientific">Monoraphidium neglectum</name>
    <dbReference type="NCBI Taxonomy" id="145388"/>
    <lineage>
        <taxon>Eukaryota</taxon>
        <taxon>Viridiplantae</taxon>
        <taxon>Chlorophyta</taxon>
        <taxon>core chlorophytes</taxon>
        <taxon>Chlorophyceae</taxon>
        <taxon>CS clade</taxon>
        <taxon>Sphaeropleales</taxon>
        <taxon>Selenastraceae</taxon>
        <taxon>Monoraphidium</taxon>
    </lineage>
</organism>
<dbReference type="AlphaFoldDB" id="A0A0D2LDX8"/>
<name>A0A0D2LDX8_9CHLO</name>
<dbReference type="EMBL" id="KK100588">
    <property type="protein sequence ID" value="KIZ04909.1"/>
    <property type="molecule type" value="Genomic_DNA"/>
</dbReference>
<protein>
    <submittedName>
        <fullName evidence="2">Uncharacterized protein</fullName>
    </submittedName>
</protein>
<evidence type="ECO:0000313" key="2">
    <source>
        <dbReference type="EMBL" id="KIZ04909.1"/>
    </source>
</evidence>
<sequence>MANTATSTGGVLAWGNDDAAAATIQRATRCWLVQRRAARERATAAADARYAAVMRRHGQRMQQLELEKRRLADTAPEALAEADARRAAAAARIQAAWRGRACRRRAGGGQQERLSSQLQHLPALADLSPGAACPFSSLSSPCGGDGDDGGVRRARACQAHALALAEARVGSKWWLPLRRLNSQQRAAAAAAAASSAAAAAATSGAACDEDAAGQAWEQEDHAWRRNWQRIVREEAARPSGLAAKRGPLRIEYSLESCGG</sequence>
<keyword evidence="3" id="KW-1185">Reference proteome</keyword>
<keyword evidence="1" id="KW-0175">Coiled coil</keyword>
<reference evidence="2 3" key="1">
    <citation type="journal article" date="2013" name="BMC Genomics">
        <title>Reconstruction of the lipid metabolism for the microalga Monoraphidium neglectum from its genome sequence reveals characteristics suitable for biofuel production.</title>
        <authorList>
            <person name="Bogen C."/>
            <person name="Al-Dilaimi A."/>
            <person name="Albersmeier A."/>
            <person name="Wichmann J."/>
            <person name="Grundmann M."/>
            <person name="Rupp O."/>
            <person name="Lauersen K.J."/>
            <person name="Blifernez-Klassen O."/>
            <person name="Kalinowski J."/>
            <person name="Goesmann A."/>
            <person name="Mussgnug J.H."/>
            <person name="Kruse O."/>
        </authorList>
    </citation>
    <scope>NUCLEOTIDE SEQUENCE [LARGE SCALE GENOMIC DNA]</scope>
    <source>
        <strain evidence="2 3">SAG 48.87</strain>
    </source>
</reference>
<dbReference type="GeneID" id="25735930"/>
<dbReference type="PROSITE" id="PS50096">
    <property type="entry name" value="IQ"/>
    <property type="match status" value="1"/>
</dbReference>
<dbReference type="KEGG" id="mng:MNEG_3052"/>
<dbReference type="RefSeq" id="XP_013903928.1">
    <property type="nucleotide sequence ID" value="XM_014048474.1"/>
</dbReference>
<dbReference type="SMART" id="SM00015">
    <property type="entry name" value="IQ"/>
    <property type="match status" value="2"/>
</dbReference>
<dbReference type="InterPro" id="IPR000048">
    <property type="entry name" value="IQ_motif_EF-hand-BS"/>
</dbReference>
<dbReference type="Proteomes" id="UP000054498">
    <property type="component" value="Unassembled WGS sequence"/>
</dbReference>
<gene>
    <name evidence="2" type="ORF">MNEG_3052</name>
</gene>
<feature type="coiled-coil region" evidence="1">
    <location>
        <begin position="54"/>
        <end position="81"/>
    </location>
</feature>
<proteinExistence type="predicted"/>
<accession>A0A0D2LDX8</accession>